<dbReference type="InterPro" id="IPR036770">
    <property type="entry name" value="Ankyrin_rpt-contain_sf"/>
</dbReference>
<dbReference type="InterPro" id="IPR002110">
    <property type="entry name" value="Ankyrin_rpt"/>
</dbReference>
<dbReference type="PANTHER" id="PTHR24198">
    <property type="entry name" value="ANKYRIN REPEAT AND PROTEIN KINASE DOMAIN-CONTAINING PROTEIN"/>
    <property type="match status" value="1"/>
</dbReference>
<dbReference type="AlphaFoldDB" id="A0AA39R404"/>
<dbReference type="Pfam" id="PF00023">
    <property type="entry name" value="Ank"/>
    <property type="match status" value="1"/>
</dbReference>
<dbReference type="EMBL" id="JAFEKC020000009">
    <property type="protein sequence ID" value="KAK0513036.1"/>
    <property type="molecule type" value="Genomic_DNA"/>
</dbReference>
<protein>
    <recommendedName>
        <fullName evidence="7">Ankyrin repeat protein</fullName>
    </recommendedName>
</protein>
<dbReference type="Pfam" id="PF12796">
    <property type="entry name" value="Ank_2"/>
    <property type="match status" value="2"/>
</dbReference>
<accession>A0AA39R404</accession>
<comment type="caution">
    <text evidence="5">The sequence shown here is derived from an EMBL/GenBank/DDBJ whole genome shotgun (WGS) entry which is preliminary data.</text>
</comment>
<keyword evidence="2 3" id="KW-0040">ANK repeat</keyword>
<evidence type="ECO:0000256" key="4">
    <source>
        <dbReference type="SAM" id="MobiDB-lite"/>
    </source>
</evidence>
<name>A0AA39R404_9LECA</name>
<organism evidence="5 6">
    <name type="scientific">Cladonia borealis</name>
    <dbReference type="NCBI Taxonomy" id="184061"/>
    <lineage>
        <taxon>Eukaryota</taxon>
        <taxon>Fungi</taxon>
        <taxon>Dikarya</taxon>
        <taxon>Ascomycota</taxon>
        <taxon>Pezizomycotina</taxon>
        <taxon>Lecanoromycetes</taxon>
        <taxon>OSLEUM clade</taxon>
        <taxon>Lecanoromycetidae</taxon>
        <taxon>Lecanorales</taxon>
        <taxon>Lecanorineae</taxon>
        <taxon>Cladoniaceae</taxon>
        <taxon>Cladonia</taxon>
    </lineage>
</organism>
<feature type="compositionally biased region" description="Basic and acidic residues" evidence="4">
    <location>
        <begin position="365"/>
        <end position="377"/>
    </location>
</feature>
<feature type="repeat" description="ANK" evidence="3">
    <location>
        <begin position="714"/>
        <end position="753"/>
    </location>
</feature>
<feature type="repeat" description="ANK" evidence="3">
    <location>
        <begin position="680"/>
        <end position="713"/>
    </location>
</feature>
<reference evidence="5" key="1">
    <citation type="submission" date="2023-03" db="EMBL/GenBank/DDBJ databases">
        <title>Complete genome of Cladonia borealis.</title>
        <authorList>
            <person name="Park H."/>
        </authorList>
    </citation>
    <scope>NUCLEOTIDE SEQUENCE</scope>
    <source>
        <strain evidence="5">ANT050790</strain>
    </source>
</reference>
<dbReference type="Proteomes" id="UP001166286">
    <property type="component" value="Unassembled WGS sequence"/>
</dbReference>
<evidence type="ECO:0000256" key="1">
    <source>
        <dbReference type="ARBA" id="ARBA00022737"/>
    </source>
</evidence>
<dbReference type="SMART" id="SM00248">
    <property type="entry name" value="ANK"/>
    <property type="match status" value="11"/>
</dbReference>
<evidence type="ECO:0008006" key="7">
    <source>
        <dbReference type="Google" id="ProtNLM"/>
    </source>
</evidence>
<feature type="repeat" description="ANK" evidence="3">
    <location>
        <begin position="424"/>
        <end position="450"/>
    </location>
</feature>
<dbReference type="Gene3D" id="1.25.40.20">
    <property type="entry name" value="Ankyrin repeat-containing domain"/>
    <property type="match status" value="3"/>
</dbReference>
<evidence type="ECO:0000313" key="5">
    <source>
        <dbReference type="EMBL" id="KAK0513036.1"/>
    </source>
</evidence>
<feature type="region of interest" description="Disordered" evidence="4">
    <location>
        <begin position="236"/>
        <end position="259"/>
    </location>
</feature>
<proteinExistence type="predicted"/>
<keyword evidence="1" id="KW-0677">Repeat</keyword>
<feature type="repeat" description="ANK" evidence="3">
    <location>
        <begin position="645"/>
        <end position="679"/>
    </location>
</feature>
<keyword evidence="6" id="KW-1185">Reference proteome</keyword>
<dbReference type="PROSITE" id="PS50088">
    <property type="entry name" value="ANK_REPEAT"/>
    <property type="match status" value="6"/>
</dbReference>
<feature type="repeat" description="ANK" evidence="3">
    <location>
        <begin position="527"/>
        <end position="559"/>
    </location>
</feature>
<feature type="repeat" description="ANK" evidence="3">
    <location>
        <begin position="456"/>
        <end position="488"/>
    </location>
</feature>
<evidence type="ECO:0000313" key="6">
    <source>
        <dbReference type="Proteomes" id="UP001166286"/>
    </source>
</evidence>
<gene>
    <name evidence="5" type="ORF">JMJ35_005053</name>
</gene>
<dbReference type="SUPFAM" id="SSF48403">
    <property type="entry name" value="Ankyrin repeat"/>
    <property type="match status" value="1"/>
</dbReference>
<sequence length="834" mass="92454">MADPISVISLIEGSIGLVLQCGSVAKTLSDIIAKSKHAEVAIISLIQEVETIQYAWSRIKEWSEDHAEAATDSQFVQRLDKSLQCGTLVLSALEQDLAEYKYTADNASFVLRSKMAWNERAFLDHQHRVRGQVQAMTLLLQVSQLSASKAQIKLLKKKEKAFHASDESAYSIVPSRLSSHMSMSTRSQDSILTIESQELVYFPLSFEDELFTARVYKRNYRNPLINCLVKLHRRKKREEKRVPTANPEASEDGDSLLSSSTGTITQMGMSVDVSQPWPWSREIPRRDVRPVSPGPALTAETKAGLTDLERSVMVSGSVPYSMNGSPGIGSGPHYGTIDSSIQPIYSAGGQPDISDAISPAPRQFTQKDSEPNEEIERTSPAPQAQKKLDCSLLEAIDKGDLNEVKTLISHGAQVNTHHSRHHSLNAPPLHLAVCKRDVSMTELLLEQGADYEHGWRGRPPIHQACKDADFQITRLLLGAGASATSLDSQQEQPLHKLLSIRLPTFEASKLIELLVSRGANINARTRTNETPLHLSCKNLNVDSIRAILVHGPNMDAQDRAGNTPFHSLVIAWSAWRRLGGFESISRVLLQHGVNVDAQNRAGDTPLHILVKVKTRLTGHFEYIGYEDAIRLFLRFKANANAQDRLGNTPLHVLASVWNGYHNDIQLLLEHGVNVNAKNKVGDTPFHVLVTKMPIYEAIKPFLEHGVNVNAQNKVGDTPLHILLIADVDHYWTVERAVIQTLIKHGAQVNIQNVAGDTPFHMLSRLRIKAEWKRQLLWCLLDAGADVSVKNLKGESPLQLLEQADDSSIVRQVEQAMPVQEIMSEGDEEEIGVAS</sequence>
<dbReference type="PANTHER" id="PTHR24198:SF165">
    <property type="entry name" value="ANKYRIN REPEAT-CONTAINING PROTEIN-RELATED"/>
    <property type="match status" value="1"/>
</dbReference>
<evidence type="ECO:0000256" key="3">
    <source>
        <dbReference type="PROSITE-ProRule" id="PRU00023"/>
    </source>
</evidence>
<dbReference type="PROSITE" id="PS50297">
    <property type="entry name" value="ANK_REP_REGION"/>
    <property type="match status" value="4"/>
</dbReference>
<feature type="region of interest" description="Disordered" evidence="4">
    <location>
        <begin position="357"/>
        <end position="386"/>
    </location>
</feature>
<evidence type="ECO:0000256" key="2">
    <source>
        <dbReference type="ARBA" id="ARBA00023043"/>
    </source>
</evidence>